<protein>
    <recommendedName>
        <fullName evidence="4">DUF3027 domain-containing protein</fullName>
    </recommendedName>
</protein>
<comment type="caution">
    <text evidence="2">The sequence shown here is derived from an EMBL/GenBank/DDBJ whole genome shotgun (WGS) entry which is preliminary data.</text>
</comment>
<proteinExistence type="predicted"/>
<reference evidence="2 3" key="1">
    <citation type="submission" date="2015-10" db="EMBL/GenBank/DDBJ databases">
        <title>Metagenome-Assembled Genomes uncover a global brackish microbiome.</title>
        <authorList>
            <person name="Hugerth L.W."/>
            <person name="Larsson J."/>
            <person name="Alneberg J."/>
            <person name="Lindh M.V."/>
            <person name="Legrand C."/>
            <person name="Pinhassi J."/>
            <person name="Andersson A.F."/>
        </authorList>
    </citation>
    <scope>NUCLEOTIDE SEQUENCE [LARGE SCALE GENOMIC DNA]</scope>
    <source>
        <strain evidence="2">BACL15 MAG-120619-bin91</strain>
    </source>
</reference>
<feature type="compositionally biased region" description="Basic and acidic residues" evidence="1">
    <location>
        <begin position="8"/>
        <end position="24"/>
    </location>
</feature>
<feature type="region of interest" description="Disordered" evidence="1">
    <location>
        <begin position="1"/>
        <end position="26"/>
    </location>
</feature>
<dbReference type="EMBL" id="LIAM01000001">
    <property type="protein sequence ID" value="KRO36711.1"/>
    <property type="molecule type" value="Genomic_DNA"/>
</dbReference>
<accession>A0A0R2PFQ9</accession>
<dbReference type="InterPro" id="IPR021391">
    <property type="entry name" value="DUF3027"/>
</dbReference>
<evidence type="ECO:0000313" key="2">
    <source>
        <dbReference type="EMBL" id="KRO36711.1"/>
    </source>
</evidence>
<dbReference type="Pfam" id="PF11228">
    <property type="entry name" value="DUF3027"/>
    <property type="match status" value="1"/>
</dbReference>
<dbReference type="AlphaFoldDB" id="A0A0R2PFQ9"/>
<evidence type="ECO:0000256" key="1">
    <source>
        <dbReference type="SAM" id="MobiDB-lite"/>
    </source>
</evidence>
<gene>
    <name evidence="2" type="ORF">ABR54_00535</name>
</gene>
<evidence type="ECO:0000313" key="3">
    <source>
        <dbReference type="Proteomes" id="UP000053274"/>
    </source>
</evidence>
<organism evidence="2 3">
    <name type="scientific">Actinobacteria bacterium BACL15 MAG-120619-bin91</name>
    <dbReference type="NCBI Taxonomy" id="1655562"/>
    <lineage>
        <taxon>Bacteria</taxon>
        <taxon>Bacillati</taxon>
        <taxon>Actinomycetota</taxon>
        <taxon>Actinomycetes</taxon>
        <taxon>Actinomycetes incertae sedis</taxon>
        <taxon>ac1 cluster</taxon>
    </lineage>
</organism>
<evidence type="ECO:0008006" key="4">
    <source>
        <dbReference type="Google" id="ProtNLM"/>
    </source>
</evidence>
<dbReference type="Proteomes" id="UP000053274">
    <property type="component" value="Unassembled WGS sequence"/>
</dbReference>
<name>A0A0R2PFQ9_9ACTN</name>
<sequence length="254" mass="27290">MAKKSLLSKKESSKKEKLPKKEMTAKSGAVAFDAKDLARKAALEQAEKKDQVGGFVSVDFDDENRVATYLFEANLAGYKGWRWCITIAKVDADAQPTICDVVVLPGPDALRAPEWIPYRDRILPGDVGVGDIVPSTVDDTRLVPGQQALPQDEDLDTAMAIELGLGRARVLSIEGRDQAAKRWYEGERGPNAPVAQAAPKPCHSCGFFIPIAGSLRATFGVCANAISPDDARVVSVDHGCGAHSEATFTEPVLN</sequence>